<keyword evidence="2" id="KW-1133">Transmembrane helix</keyword>
<evidence type="ECO:0000313" key="4">
    <source>
        <dbReference type="EMBL" id="MXO91829.1"/>
    </source>
</evidence>
<comment type="caution">
    <text evidence="4">The sequence shown here is derived from an EMBL/GenBank/DDBJ whole genome shotgun (WGS) entry which is preliminary data.</text>
</comment>
<evidence type="ECO:0000256" key="2">
    <source>
        <dbReference type="SAM" id="Phobius"/>
    </source>
</evidence>
<dbReference type="InterPro" id="IPR036388">
    <property type="entry name" value="WH-like_DNA-bd_sf"/>
</dbReference>
<evidence type="ECO:0000313" key="5">
    <source>
        <dbReference type="Proteomes" id="UP000442714"/>
    </source>
</evidence>
<dbReference type="InterPro" id="IPR016032">
    <property type="entry name" value="Sig_transdc_resp-reg_C-effctor"/>
</dbReference>
<dbReference type="GO" id="GO:0003677">
    <property type="term" value="F:DNA binding"/>
    <property type="evidence" value="ECO:0007669"/>
    <property type="project" value="InterPro"/>
</dbReference>
<gene>
    <name evidence="4" type="ORF">GRI41_13410</name>
</gene>
<dbReference type="Proteomes" id="UP000442714">
    <property type="component" value="Unassembled WGS sequence"/>
</dbReference>
<dbReference type="RefSeq" id="WP_160605638.1">
    <property type="nucleotide sequence ID" value="NZ_WTYX01000002.1"/>
</dbReference>
<accession>A0A845A2H4</accession>
<organism evidence="4 5">
    <name type="scientific">Pontixanthobacter aquaemixtae</name>
    <dbReference type="NCBI Taxonomy" id="1958940"/>
    <lineage>
        <taxon>Bacteria</taxon>
        <taxon>Pseudomonadati</taxon>
        <taxon>Pseudomonadota</taxon>
        <taxon>Alphaproteobacteria</taxon>
        <taxon>Sphingomonadales</taxon>
        <taxon>Erythrobacteraceae</taxon>
        <taxon>Pontixanthobacter</taxon>
    </lineage>
</organism>
<dbReference type="InterPro" id="IPR000792">
    <property type="entry name" value="Tscrpt_reg_LuxR_C"/>
</dbReference>
<dbReference type="OrthoDB" id="7502277at2"/>
<feature type="transmembrane region" description="Helical" evidence="2">
    <location>
        <begin position="142"/>
        <end position="168"/>
    </location>
</feature>
<protein>
    <recommendedName>
        <fullName evidence="3">HTH luxR-type domain-containing protein</fullName>
    </recommendedName>
</protein>
<dbReference type="AlphaFoldDB" id="A0A845A2H4"/>
<feature type="region of interest" description="Disordered" evidence="1">
    <location>
        <begin position="69"/>
        <end position="101"/>
    </location>
</feature>
<reference evidence="4 5" key="1">
    <citation type="submission" date="2019-12" db="EMBL/GenBank/DDBJ databases">
        <title>Genomic-based taxomic classification of the family Erythrobacteraceae.</title>
        <authorList>
            <person name="Xu L."/>
        </authorList>
    </citation>
    <scope>NUCLEOTIDE SEQUENCE [LARGE SCALE GENOMIC DNA]</scope>
    <source>
        <strain evidence="4 5">KCTC 52763</strain>
    </source>
</reference>
<name>A0A845A2H4_9SPHN</name>
<evidence type="ECO:0000256" key="1">
    <source>
        <dbReference type="SAM" id="MobiDB-lite"/>
    </source>
</evidence>
<proteinExistence type="predicted"/>
<dbReference type="GO" id="GO:0006355">
    <property type="term" value="P:regulation of DNA-templated transcription"/>
    <property type="evidence" value="ECO:0007669"/>
    <property type="project" value="InterPro"/>
</dbReference>
<keyword evidence="2" id="KW-0472">Membrane</keyword>
<dbReference type="SUPFAM" id="SSF46894">
    <property type="entry name" value="C-terminal effector domain of the bipartite response regulators"/>
    <property type="match status" value="1"/>
</dbReference>
<dbReference type="SMART" id="SM00421">
    <property type="entry name" value="HTH_LUXR"/>
    <property type="match status" value="1"/>
</dbReference>
<evidence type="ECO:0000259" key="3">
    <source>
        <dbReference type="SMART" id="SM00421"/>
    </source>
</evidence>
<feature type="domain" description="HTH luxR-type" evidence="3">
    <location>
        <begin position="6"/>
        <end position="63"/>
    </location>
</feature>
<keyword evidence="2" id="KW-0812">Transmembrane</keyword>
<keyword evidence="5" id="KW-1185">Reference proteome</keyword>
<dbReference type="Pfam" id="PF00196">
    <property type="entry name" value="GerE"/>
    <property type="match status" value="1"/>
</dbReference>
<dbReference type="Gene3D" id="1.10.10.10">
    <property type="entry name" value="Winged helix-like DNA-binding domain superfamily/Winged helix DNA-binding domain"/>
    <property type="match status" value="1"/>
</dbReference>
<sequence>MTVATAPSITDRQRDVLERIDRRVPIKVIAAEMGVSDARINQHIRALKDKFEVESMGELVELYRATPDYENTRSSSTEEPYRNSLYRNSQLPDQPDFPDQRDRVDPGEIILSDSHHVLIDAPWREPREPVVVPSKLDGDNAVLYRLAAMVGIAFGVIAMVVLVVTASLSLSAAIEGKAEVRVDETGRSY</sequence>
<dbReference type="EMBL" id="WTYX01000002">
    <property type="protein sequence ID" value="MXO91829.1"/>
    <property type="molecule type" value="Genomic_DNA"/>
</dbReference>